<evidence type="ECO:0000313" key="1">
    <source>
        <dbReference type="EMBL" id="KAF0748739.1"/>
    </source>
</evidence>
<dbReference type="AlphaFoldDB" id="A0A6G0Y3N9"/>
<name>A0A6G0Y3N9_APHCR</name>
<gene>
    <name evidence="1" type="ORF">FWK35_00020927</name>
</gene>
<dbReference type="Proteomes" id="UP000478052">
    <property type="component" value="Unassembled WGS sequence"/>
</dbReference>
<dbReference type="EMBL" id="VUJU01006362">
    <property type="protein sequence ID" value="KAF0748739.1"/>
    <property type="molecule type" value="Genomic_DNA"/>
</dbReference>
<keyword evidence="2" id="KW-1185">Reference proteome</keyword>
<proteinExistence type="predicted"/>
<evidence type="ECO:0000313" key="2">
    <source>
        <dbReference type="Proteomes" id="UP000478052"/>
    </source>
</evidence>
<protein>
    <submittedName>
        <fullName evidence="1">Uncharacterized protein</fullName>
    </submittedName>
</protein>
<sequence length="120" mass="14089">MYFTTVYLLIMHKFKLKELVYQLKSEKTNDETDDSCTSKKQLTISESFSQQQYVSQGITPYILTLDSMITEFVILGNHTFSIVKEEKFKYLMNKCFPKHKCLTRKTLIGRISTIAQEIKK</sequence>
<organism evidence="1 2">
    <name type="scientific">Aphis craccivora</name>
    <name type="common">Cowpea aphid</name>
    <dbReference type="NCBI Taxonomy" id="307492"/>
    <lineage>
        <taxon>Eukaryota</taxon>
        <taxon>Metazoa</taxon>
        <taxon>Ecdysozoa</taxon>
        <taxon>Arthropoda</taxon>
        <taxon>Hexapoda</taxon>
        <taxon>Insecta</taxon>
        <taxon>Pterygota</taxon>
        <taxon>Neoptera</taxon>
        <taxon>Paraneoptera</taxon>
        <taxon>Hemiptera</taxon>
        <taxon>Sternorrhyncha</taxon>
        <taxon>Aphidomorpha</taxon>
        <taxon>Aphidoidea</taxon>
        <taxon>Aphididae</taxon>
        <taxon>Aphidini</taxon>
        <taxon>Aphis</taxon>
        <taxon>Aphis</taxon>
    </lineage>
</organism>
<accession>A0A6G0Y3N9</accession>
<comment type="caution">
    <text evidence="1">The sequence shown here is derived from an EMBL/GenBank/DDBJ whole genome shotgun (WGS) entry which is preliminary data.</text>
</comment>
<reference evidence="1 2" key="1">
    <citation type="submission" date="2019-08" db="EMBL/GenBank/DDBJ databases">
        <title>Whole genome of Aphis craccivora.</title>
        <authorList>
            <person name="Voronova N.V."/>
            <person name="Shulinski R.S."/>
            <person name="Bandarenka Y.V."/>
            <person name="Zhorov D.G."/>
            <person name="Warner D."/>
        </authorList>
    </citation>
    <scope>NUCLEOTIDE SEQUENCE [LARGE SCALE GENOMIC DNA]</scope>
    <source>
        <strain evidence="1">180601</strain>
        <tissue evidence="1">Whole Body</tissue>
    </source>
</reference>
<dbReference type="OrthoDB" id="6630171at2759"/>